<evidence type="ECO:0000256" key="1">
    <source>
        <dbReference type="ARBA" id="ARBA00022729"/>
    </source>
</evidence>
<proteinExistence type="predicted"/>
<feature type="compositionally biased region" description="Basic and acidic residues" evidence="2">
    <location>
        <begin position="212"/>
        <end position="224"/>
    </location>
</feature>
<dbReference type="EMBL" id="CP053452">
    <property type="protein sequence ID" value="QJW97119.1"/>
    <property type="molecule type" value="Genomic_DNA"/>
</dbReference>
<accession>A0A6M5YTE5</accession>
<dbReference type="InterPro" id="IPR028994">
    <property type="entry name" value="Integrin_alpha_N"/>
</dbReference>
<dbReference type="SUPFAM" id="SSF69318">
    <property type="entry name" value="Integrin alpha N-terminal domain"/>
    <property type="match status" value="1"/>
</dbReference>
<evidence type="ECO:0008006" key="6">
    <source>
        <dbReference type="Google" id="ProtNLM"/>
    </source>
</evidence>
<protein>
    <recommendedName>
        <fullName evidence="6">FG-GAP repeat protein</fullName>
    </recommendedName>
</protein>
<dbReference type="RefSeq" id="WP_171472561.1">
    <property type="nucleotide sequence ID" value="NZ_CP053452.2"/>
</dbReference>
<evidence type="ECO:0000313" key="5">
    <source>
        <dbReference type="Proteomes" id="UP000503447"/>
    </source>
</evidence>
<dbReference type="Pfam" id="PF13517">
    <property type="entry name" value="FG-GAP_3"/>
    <property type="match status" value="1"/>
</dbReference>
<dbReference type="Gene3D" id="2.130.10.130">
    <property type="entry name" value="Integrin alpha, N-terminal"/>
    <property type="match status" value="1"/>
</dbReference>
<dbReference type="PANTHER" id="PTHR44103">
    <property type="entry name" value="PROPROTEIN CONVERTASE P"/>
    <property type="match status" value="1"/>
</dbReference>
<gene>
    <name evidence="4" type="ORF">FTUN_4684</name>
</gene>
<evidence type="ECO:0000313" key="4">
    <source>
        <dbReference type="EMBL" id="QJW97119.1"/>
    </source>
</evidence>
<dbReference type="Proteomes" id="UP000503447">
    <property type="component" value="Chromosome"/>
</dbReference>
<dbReference type="PANTHER" id="PTHR44103:SF1">
    <property type="entry name" value="PROPROTEIN CONVERTASE P"/>
    <property type="match status" value="1"/>
</dbReference>
<evidence type="ECO:0000256" key="3">
    <source>
        <dbReference type="SAM" id="SignalP"/>
    </source>
</evidence>
<dbReference type="InterPro" id="IPR013517">
    <property type="entry name" value="FG-GAP"/>
</dbReference>
<reference evidence="5" key="1">
    <citation type="submission" date="2020-05" db="EMBL/GenBank/DDBJ databases">
        <title>Frigoriglobus tundricola gen. nov., sp. nov., a psychrotolerant cellulolytic planctomycete of the family Gemmataceae with two divergent copies of 16S rRNA gene.</title>
        <authorList>
            <person name="Kulichevskaya I.S."/>
            <person name="Ivanova A.A."/>
            <person name="Naumoff D.G."/>
            <person name="Beletsky A.V."/>
            <person name="Rijpstra W.I.C."/>
            <person name="Sinninghe Damste J.S."/>
            <person name="Mardanov A.V."/>
            <person name="Ravin N.V."/>
            <person name="Dedysh S.N."/>
        </authorList>
    </citation>
    <scope>NUCLEOTIDE SEQUENCE [LARGE SCALE GENOMIC DNA]</scope>
    <source>
        <strain evidence="5">PL17</strain>
    </source>
</reference>
<sequence length="433" mass="47281">MPRLVPAFLLVAAGLGAALAPAPAAPATDEVKITWKKTVLDTRFRSEGVAIADVNKDGKVDVLNGEYWYEAPDWTPHEMQPYKDHKDGLGNYSRSFACWAEDINGDGWADLIVIDFPGDPCYWMENPKGKATDGDGKPVHWKKHTIWHSACNETPLYTDLLGGGKRVLVMGFQPPGKGNEGQMAYFTPDPTDPTAKWVMHPVSEPSTPAKVENGKEVPNTRKEVPGTQKFSHGLGVGDLNGDGRKDVMCTGGWWEQPEKADGTTPWTFHPANLGPACADMYAYDVDGDGKADVISSSAHQFGLWWYKQRGAGTKEGAPSFQKMDLIPNQKLVSETHAAHFKDIDGDGRPDFITGKRWWSHGKHEPGSDGPAAVYWLKNTKGADGLAKFEPILIDDDCGIGTQFEVADINGDGLLDVIVSNKKGVRVVVQQRGK</sequence>
<keyword evidence="1 3" id="KW-0732">Signal</keyword>
<feature type="chain" id="PRO_5026675905" description="FG-GAP repeat protein" evidence="3">
    <location>
        <begin position="25"/>
        <end position="433"/>
    </location>
</feature>
<keyword evidence="5" id="KW-1185">Reference proteome</keyword>
<dbReference type="AlphaFoldDB" id="A0A6M5YTE5"/>
<dbReference type="KEGG" id="ftj:FTUN_4684"/>
<feature type="region of interest" description="Disordered" evidence="2">
    <location>
        <begin position="204"/>
        <end position="237"/>
    </location>
</feature>
<evidence type="ECO:0000256" key="2">
    <source>
        <dbReference type="SAM" id="MobiDB-lite"/>
    </source>
</evidence>
<name>A0A6M5YTE5_9BACT</name>
<organism evidence="4 5">
    <name type="scientific">Frigoriglobus tundricola</name>
    <dbReference type="NCBI Taxonomy" id="2774151"/>
    <lineage>
        <taxon>Bacteria</taxon>
        <taxon>Pseudomonadati</taxon>
        <taxon>Planctomycetota</taxon>
        <taxon>Planctomycetia</taxon>
        <taxon>Gemmatales</taxon>
        <taxon>Gemmataceae</taxon>
        <taxon>Frigoriglobus</taxon>
    </lineage>
</organism>
<feature type="signal peptide" evidence="3">
    <location>
        <begin position="1"/>
        <end position="24"/>
    </location>
</feature>